<evidence type="ECO:0000256" key="1">
    <source>
        <dbReference type="ARBA" id="ARBA00011738"/>
    </source>
</evidence>
<dbReference type="PANTHER" id="PTHR33178:SF10">
    <property type="entry name" value="STRESS-RESPONSE A_B BARREL DOMAIN-CONTAINING PROTEIN"/>
    <property type="match status" value="1"/>
</dbReference>
<dbReference type="InterPro" id="IPR044662">
    <property type="entry name" value="HS1/DABB1-like"/>
</dbReference>
<dbReference type="InterPro" id="IPR011008">
    <property type="entry name" value="Dimeric_a/b-barrel"/>
</dbReference>
<evidence type="ECO:0000313" key="4">
    <source>
        <dbReference type="Proteomes" id="UP001275084"/>
    </source>
</evidence>
<keyword evidence="4" id="KW-1185">Reference proteome</keyword>
<comment type="subunit">
    <text evidence="1">Homodimer.</text>
</comment>
<sequence>MAITHTVLFQFKDTSPEDLKAMCERFASLKEGCRHPSTGREYIQSVKGGRDNSPEGLQEGLTHAFVLEFASVEHRDWYVKLDPVHAAFMKSIEGVVERAVVVDFVEGVY</sequence>
<dbReference type="EMBL" id="JAUIQD010000005">
    <property type="protein sequence ID" value="KAK3350294.1"/>
    <property type="molecule type" value="Genomic_DNA"/>
</dbReference>
<evidence type="ECO:0000313" key="3">
    <source>
        <dbReference type="EMBL" id="KAK3350294.1"/>
    </source>
</evidence>
<dbReference type="SMART" id="SM00886">
    <property type="entry name" value="Dabb"/>
    <property type="match status" value="1"/>
</dbReference>
<comment type="caution">
    <text evidence="3">The sequence shown here is derived from an EMBL/GenBank/DDBJ whole genome shotgun (WGS) entry which is preliminary data.</text>
</comment>
<reference evidence="3" key="2">
    <citation type="submission" date="2023-06" db="EMBL/GenBank/DDBJ databases">
        <authorList>
            <consortium name="Lawrence Berkeley National Laboratory"/>
            <person name="Haridas S."/>
            <person name="Hensen N."/>
            <person name="Bonometti L."/>
            <person name="Westerberg I."/>
            <person name="Brannstrom I.O."/>
            <person name="Guillou S."/>
            <person name="Cros-Aarteil S."/>
            <person name="Calhoun S."/>
            <person name="Kuo A."/>
            <person name="Mondo S."/>
            <person name="Pangilinan J."/>
            <person name="Riley R."/>
            <person name="Labutti K."/>
            <person name="Andreopoulos B."/>
            <person name="Lipzen A."/>
            <person name="Chen C."/>
            <person name="Yanf M."/>
            <person name="Daum C."/>
            <person name="Ng V."/>
            <person name="Clum A."/>
            <person name="Steindorff A."/>
            <person name="Ohm R."/>
            <person name="Martin F."/>
            <person name="Silar P."/>
            <person name="Natvig D."/>
            <person name="Lalanne C."/>
            <person name="Gautier V."/>
            <person name="Ament-Velasquez S.L."/>
            <person name="Kruys A."/>
            <person name="Hutchinson M.I."/>
            <person name="Powell A.J."/>
            <person name="Barry K."/>
            <person name="Miller A.N."/>
            <person name="Grigoriev I.V."/>
            <person name="Debuchy R."/>
            <person name="Gladieux P."/>
            <person name="Thoren M.H."/>
            <person name="Johannesson H."/>
        </authorList>
    </citation>
    <scope>NUCLEOTIDE SEQUENCE</scope>
    <source>
        <strain evidence="3">CBS 955.72</strain>
    </source>
</reference>
<reference evidence="3" key="1">
    <citation type="journal article" date="2023" name="Mol. Phylogenet. Evol.">
        <title>Genome-scale phylogeny and comparative genomics of the fungal order Sordariales.</title>
        <authorList>
            <person name="Hensen N."/>
            <person name="Bonometti L."/>
            <person name="Westerberg I."/>
            <person name="Brannstrom I.O."/>
            <person name="Guillou S."/>
            <person name="Cros-Aarteil S."/>
            <person name="Calhoun S."/>
            <person name="Haridas S."/>
            <person name="Kuo A."/>
            <person name="Mondo S."/>
            <person name="Pangilinan J."/>
            <person name="Riley R."/>
            <person name="LaButti K."/>
            <person name="Andreopoulos B."/>
            <person name="Lipzen A."/>
            <person name="Chen C."/>
            <person name="Yan M."/>
            <person name="Daum C."/>
            <person name="Ng V."/>
            <person name="Clum A."/>
            <person name="Steindorff A."/>
            <person name="Ohm R.A."/>
            <person name="Martin F."/>
            <person name="Silar P."/>
            <person name="Natvig D.O."/>
            <person name="Lalanne C."/>
            <person name="Gautier V."/>
            <person name="Ament-Velasquez S.L."/>
            <person name="Kruys A."/>
            <person name="Hutchinson M.I."/>
            <person name="Powell A.J."/>
            <person name="Barry K."/>
            <person name="Miller A.N."/>
            <person name="Grigoriev I.V."/>
            <person name="Debuchy R."/>
            <person name="Gladieux P."/>
            <person name="Hiltunen Thoren M."/>
            <person name="Johannesson H."/>
        </authorList>
    </citation>
    <scope>NUCLEOTIDE SEQUENCE</scope>
    <source>
        <strain evidence="3">CBS 955.72</strain>
    </source>
</reference>
<protein>
    <recommendedName>
        <fullName evidence="2">Stress-response A/B barrel domain-containing protein</fullName>
    </recommendedName>
</protein>
<dbReference type="Proteomes" id="UP001275084">
    <property type="component" value="Unassembled WGS sequence"/>
</dbReference>
<proteinExistence type="predicted"/>
<gene>
    <name evidence="3" type="ORF">B0T25DRAFT_570858</name>
</gene>
<dbReference type="AlphaFoldDB" id="A0AAJ0HGA3"/>
<dbReference type="Pfam" id="PF07876">
    <property type="entry name" value="Dabb"/>
    <property type="match status" value="1"/>
</dbReference>
<evidence type="ECO:0000259" key="2">
    <source>
        <dbReference type="PROSITE" id="PS51502"/>
    </source>
</evidence>
<accession>A0AAJ0HGA3</accession>
<organism evidence="3 4">
    <name type="scientific">Lasiosphaeria hispida</name>
    <dbReference type="NCBI Taxonomy" id="260671"/>
    <lineage>
        <taxon>Eukaryota</taxon>
        <taxon>Fungi</taxon>
        <taxon>Dikarya</taxon>
        <taxon>Ascomycota</taxon>
        <taxon>Pezizomycotina</taxon>
        <taxon>Sordariomycetes</taxon>
        <taxon>Sordariomycetidae</taxon>
        <taxon>Sordariales</taxon>
        <taxon>Lasiosphaeriaceae</taxon>
        <taxon>Lasiosphaeria</taxon>
    </lineage>
</organism>
<name>A0AAJ0HGA3_9PEZI</name>
<feature type="domain" description="Stress-response A/B barrel" evidence="2">
    <location>
        <begin position="3"/>
        <end position="104"/>
    </location>
</feature>
<dbReference type="InterPro" id="IPR013097">
    <property type="entry name" value="Dabb"/>
</dbReference>
<dbReference type="PANTHER" id="PTHR33178">
    <property type="match status" value="1"/>
</dbReference>
<dbReference type="PROSITE" id="PS51502">
    <property type="entry name" value="S_R_A_B_BARREL"/>
    <property type="match status" value="1"/>
</dbReference>
<dbReference type="SUPFAM" id="SSF54909">
    <property type="entry name" value="Dimeric alpha+beta barrel"/>
    <property type="match status" value="1"/>
</dbReference>
<dbReference type="Gene3D" id="3.30.70.100">
    <property type="match status" value="1"/>
</dbReference>